<dbReference type="Proteomes" id="UP000031465">
    <property type="component" value="Unassembled WGS sequence"/>
</dbReference>
<feature type="transmembrane region" description="Helical" evidence="8">
    <location>
        <begin position="132"/>
        <end position="153"/>
    </location>
</feature>
<protein>
    <submittedName>
        <fullName evidence="9">Aquaporin TIP4-4</fullName>
    </submittedName>
</protein>
<accession>A0A0C1H490</accession>
<evidence type="ECO:0000313" key="10">
    <source>
        <dbReference type="Proteomes" id="UP000031465"/>
    </source>
</evidence>
<keyword evidence="3 7" id="KW-0812">Transmembrane</keyword>
<dbReference type="SUPFAM" id="SSF81338">
    <property type="entry name" value="Aquaporin-like"/>
    <property type="match status" value="1"/>
</dbReference>
<dbReference type="GO" id="GO:0016020">
    <property type="term" value="C:membrane"/>
    <property type="evidence" value="ECO:0007669"/>
    <property type="project" value="InterPro"/>
</dbReference>
<dbReference type="EMBL" id="JSAN01000057">
    <property type="protein sequence ID" value="KIC72354.1"/>
    <property type="molecule type" value="Genomic_DNA"/>
</dbReference>
<dbReference type="GO" id="GO:0015250">
    <property type="term" value="F:water channel activity"/>
    <property type="evidence" value="ECO:0007669"/>
    <property type="project" value="TreeGrafter"/>
</dbReference>
<dbReference type="PANTHER" id="PTHR45665">
    <property type="entry name" value="AQUAPORIN-8"/>
    <property type="match status" value="1"/>
</dbReference>
<comment type="subcellular location">
    <subcellularLocation>
        <location evidence="1">Endomembrane system</location>
        <topology evidence="1">Multi-pass membrane protein</topology>
    </subcellularLocation>
</comment>
<dbReference type="PANTHER" id="PTHR45665:SF9">
    <property type="entry name" value="AQUAPORIN-8"/>
    <property type="match status" value="1"/>
</dbReference>
<dbReference type="Gene3D" id="1.20.1080.10">
    <property type="entry name" value="Glycerol uptake facilitator protein"/>
    <property type="match status" value="1"/>
</dbReference>
<evidence type="ECO:0000256" key="7">
    <source>
        <dbReference type="RuleBase" id="RU000477"/>
    </source>
</evidence>
<comment type="caution">
    <text evidence="9">The sequence shown here is derived from an EMBL/GenBank/DDBJ whole genome shotgun (WGS) entry which is preliminary data.</text>
</comment>
<keyword evidence="4" id="KW-0677">Repeat</keyword>
<evidence type="ECO:0000256" key="5">
    <source>
        <dbReference type="ARBA" id="ARBA00022989"/>
    </source>
</evidence>
<feature type="transmembrane region" description="Helical" evidence="8">
    <location>
        <begin position="94"/>
        <end position="112"/>
    </location>
</feature>
<evidence type="ECO:0000256" key="8">
    <source>
        <dbReference type="SAM" id="Phobius"/>
    </source>
</evidence>
<feature type="transmembrane region" description="Helical" evidence="8">
    <location>
        <begin position="208"/>
        <end position="226"/>
    </location>
</feature>
<dbReference type="GO" id="GO:0005737">
    <property type="term" value="C:cytoplasm"/>
    <property type="evidence" value="ECO:0007669"/>
    <property type="project" value="UniProtKB-ARBA"/>
</dbReference>
<organism evidence="9 10">
    <name type="scientific">Candidatus Protochlamydia amoebophila</name>
    <dbReference type="NCBI Taxonomy" id="362787"/>
    <lineage>
        <taxon>Bacteria</taxon>
        <taxon>Pseudomonadati</taxon>
        <taxon>Chlamydiota</taxon>
        <taxon>Chlamydiia</taxon>
        <taxon>Parachlamydiales</taxon>
        <taxon>Parachlamydiaceae</taxon>
        <taxon>Candidatus Protochlamydia</taxon>
    </lineage>
</organism>
<keyword evidence="2 7" id="KW-0813">Transport</keyword>
<evidence type="ECO:0000256" key="3">
    <source>
        <dbReference type="ARBA" id="ARBA00022692"/>
    </source>
</evidence>
<comment type="similarity">
    <text evidence="7">Belongs to the MIP/aquaporin (TC 1.A.8) family.</text>
</comment>
<evidence type="ECO:0000256" key="6">
    <source>
        <dbReference type="ARBA" id="ARBA00023136"/>
    </source>
</evidence>
<evidence type="ECO:0000256" key="1">
    <source>
        <dbReference type="ARBA" id="ARBA00004127"/>
    </source>
</evidence>
<feature type="transmembrane region" description="Helical" evidence="8">
    <location>
        <begin position="165"/>
        <end position="188"/>
    </location>
</feature>
<dbReference type="InterPro" id="IPR023271">
    <property type="entry name" value="Aquaporin-like"/>
</dbReference>
<keyword evidence="6 8" id="KW-0472">Membrane</keyword>
<gene>
    <name evidence="9" type="primary">tip4-4</name>
    <name evidence="9" type="ORF">DB44_CK00270</name>
</gene>
<dbReference type="Pfam" id="PF00230">
    <property type="entry name" value="MIP"/>
    <property type="match status" value="1"/>
</dbReference>
<dbReference type="GO" id="GO:0012505">
    <property type="term" value="C:endomembrane system"/>
    <property type="evidence" value="ECO:0007669"/>
    <property type="project" value="UniProtKB-SubCell"/>
</dbReference>
<name>A0A0C1H490_9BACT</name>
<sequence>MISQLIRGFMNLAWLLAEFIGTFTLIFIGVGAICLNEMNPGSVGLVGIALAHGLAIAVMVSNVGHISGGKLNPAVSIGVLIGGRSDWKTTVAEIFAQLAGAVFAALCLKIIFPTDVTEVTKLGTPVLADGVSMGIGIMAEAILTFLLVFTVYAAAVDPKGAFKSIAGFTIGGVIIFDILVGGGLTGAAMNPARAFGPALVSGEWIDQIVYWIGPILGGLLAGLLYSKLMLKDLTTLSTPSV</sequence>
<reference evidence="9 10" key="1">
    <citation type="journal article" date="2014" name="Mol. Biol. Evol.">
        <title>Massive expansion of Ubiquitination-related gene families within the Chlamydiae.</title>
        <authorList>
            <person name="Domman D."/>
            <person name="Collingro A."/>
            <person name="Lagkouvardos I."/>
            <person name="Gehre L."/>
            <person name="Weinmaier T."/>
            <person name="Rattei T."/>
            <person name="Subtil A."/>
            <person name="Horn M."/>
        </authorList>
    </citation>
    <scope>NUCLEOTIDE SEQUENCE [LARGE SCALE GENOMIC DNA]</scope>
    <source>
        <strain evidence="9 10">EI2</strain>
    </source>
</reference>
<feature type="transmembrane region" description="Helical" evidence="8">
    <location>
        <begin position="12"/>
        <end position="35"/>
    </location>
</feature>
<dbReference type="PRINTS" id="PR00783">
    <property type="entry name" value="MINTRINSICP"/>
</dbReference>
<evidence type="ECO:0000313" key="9">
    <source>
        <dbReference type="EMBL" id="KIC72354.1"/>
    </source>
</evidence>
<evidence type="ECO:0000256" key="2">
    <source>
        <dbReference type="ARBA" id="ARBA00022448"/>
    </source>
</evidence>
<dbReference type="InterPro" id="IPR034294">
    <property type="entry name" value="Aquaporin_transptr"/>
</dbReference>
<dbReference type="PATRIC" id="fig|362787.3.peg.884"/>
<evidence type="ECO:0000256" key="4">
    <source>
        <dbReference type="ARBA" id="ARBA00022737"/>
    </source>
</evidence>
<dbReference type="InterPro" id="IPR000425">
    <property type="entry name" value="MIP"/>
</dbReference>
<dbReference type="GO" id="GO:0019755">
    <property type="term" value="P:one-carbon compound transport"/>
    <property type="evidence" value="ECO:0007669"/>
    <property type="project" value="UniProtKB-ARBA"/>
</dbReference>
<dbReference type="AlphaFoldDB" id="A0A0C1H490"/>
<keyword evidence="5 8" id="KW-1133">Transmembrane helix</keyword>
<feature type="transmembrane region" description="Helical" evidence="8">
    <location>
        <begin position="41"/>
        <end position="60"/>
    </location>
</feature>
<proteinExistence type="inferred from homology"/>